<keyword evidence="3" id="KW-1185">Reference proteome</keyword>
<evidence type="ECO:0000313" key="3">
    <source>
        <dbReference type="Proteomes" id="UP000622166"/>
    </source>
</evidence>
<comment type="caution">
    <text evidence="2">The sequence shown here is derived from an EMBL/GenBank/DDBJ whole genome shotgun (WGS) entry which is preliminary data.</text>
</comment>
<name>A0A918PFB2_9ACTN</name>
<reference evidence="2" key="1">
    <citation type="journal article" date="2014" name="Int. J. Syst. Evol. Microbiol.">
        <title>Complete genome sequence of Corynebacterium casei LMG S-19264T (=DSM 44701T), isolated from a smear-ripened cheese.</title>
        <authorList>
            <consortium name="US DOE Joint Genome Institute (JGI-PGF)"/>
            <person name="Walter F."/>
            <person name="Albersmeier A."/>
            <person name="Kalinowski J."/>
            <person name="Ruckert C."/>
        </authorList>
    </citation>
    <scope>NUCLEOTIDE SEQUENCE</scope>
    <source>
        <strain evidence="2">JCM 4815</strain>
    </source>
</reference>
<accession>A0A918PFB2</accession>
<protein>
    <submittedName>
        <fullName evidence="2">Uncharacterized protein</fullName>
    </submittedName>
</protein>
<feature type="region of interest" description="Disordered" evidence="1">
    <location>
        <begin position="34"/>
        <end position="56"/>
    </location>
</feature>
<gene>
    <name evidence="2" type="ORF">GCM10010365_21680</name>
</gene>
<sequence length="56" mass="6095">MHRRYGKAFRRAHELRAEARRALLLAEETARLLTGGLTGGQPSPHEMDGAGGADHT</sequence>
<evidence type="ECO:0000313" key="2">
    <source>
        <dbReference type="EMBL" id="GGZ02607.1"/>
    </source>
</evidence>
<reference evidence="2" key="2">
    <citation type="submission" date="2020-09" db="EMBL/GenBank/DDBJ databases">
        <authorList>
            <person name="Sun Q."/>
            <person name="Ohkuma M."/>
        </authorList>
    </citation>
    <scope>NUCLEOTIDE SEQUENCE</scope>
    <source>
        <strain evidence="2">JCM 4815</strain>
    </source>
</reference>
<dbReference type="AlphaFoldDB" id="A0A918PFB2"/>
<dbReference type="EMBL" id="BMVW01000003">
    <property type="protein sequence ID" value="GGZ02607.1"/>
    <property type="molecule type" value="Genomic_DNA"/>
</dbReference>
<evidence type="ECO:0000256" key="1">
    <source>
        <dbReference type="SAM" id="MobiDB-lite"/>
    </source>
</evidence>
<organism evidence="2 3">
    <name type="scientific">Streptomyces poonensis</name>
    <dbReference type="NCBI Taxonomy" id="68255"/>
    <lineage>
        <taxon>Bacteria</taxon>
        <taxon>Bacillati</taxon>
        <taxon>Actinomycetota</taxon>
        <taxon>Actinomycetes</taxon>
        <taxon>Kitasatosporales</taxon>
        <taxon>Streptomycetaceae</taxon>
        <taxon>Streptomyces</taxon>
    </lineage>
</organism>
<proteinExistence type="predicted"/>
<dbReference type="Proteomes" id="UP000622166">
    <property type="component" value="Unassembled WGS sequence"/>
</dbReference>